<dbReference type="Ensembl" id="ENSPCET00000009095.1">
    <property type="protein sequence ID" value="ENSPCEP00000008782.1"/>
    <property type="gene ID" value="ENSPCEG00000007043.1"/>
</dbReference>
<name>A0A8C8RRT4_9SAUR</name>
<sequence length="159" mass="17867">SSPRSYPQSLLPFWTACGTLNDTTEMHHSCSKVDLCNMGFFFVFRCGGFHSPQLLQHKALSNVSDTAGNAPAGLDNTLRGSKLTKMPSTPPLGFLGSHSCRHTWKRNVSLLCTGDTRNSIYYSHVQEIHQTGSISNHRKVYELRSQIRSEFTLQFINFK</sequence>
<reference evidence="1" key="2">
    <citation type="submission" date="2025-09" db="UniProtKB">
        <authorList>
            <consortium name="Ensembl"/>
        </authorList>
    </citation>
    <scope>IDENTIFICATION</scope>
</reference>
<proteinExistence type="predicted"/>
<evidence type="ECO:0000313" key="1">
    <source>
        <dbReference type="Ensembl" id="ENSPCEP00000008782.1"/>
    </source>
</evidence>
<organism evidence="1 2">
    <name type="scientific">Pelusios castaneus</name>
    <name type="common">West African mud turtle</name>
    <dbReference type="NCBI Taxonomy" id="367368"/>
    <lineage>
        <taxon>Eukaryota</taxon>
        <taxon>Metazoa</taxon>
        <taxon>Chordata</taxon>
        <taxon>Craniata</taxon>
        <taxon>Vertebrata</taxon>
        <taxon>Euteleostomi</taxon>
        <taxon>Archelosauria</taxon>
        <taxon>Testudinata</taxon>
        <taxon>Testudines</taxon>
        <taxon>Pleurodira</taxon>
        <taxon>Pelomedusidae</taxon>
        <taxon>Pelusios</taxon>
    </lineage>
</organism>
<dbReference type="AlphaFoldDB" id="A0A8C8RRT4"/>
<keyword evidence="2" id="KW-1185">Reference proteome</keyword>
<protein>
    <submittedName>
        <fullName evidence="1">Uncharacterized protein</fullName>
    </submittedName>
</protein>
<dbReference type="Proteomes" id="UP000694393">
    <property type="component" value="Unplaced"/>
</dbReference>
<accession>A0A8C8RRT4</accession>
<reference evidence="1" key="1">
    <citation type="submission" date="2025-08" db="UniProtKB">
        <authorList>
            <consortium name="Ensembl"/>
        </authorList>
    </citation>
    <scope>IDENTIFICATION</scope>
</reference>
<evidence type="ECO:0000313" key="2">
    <source>
        <dbReference type="Proteomes" id="UP000694393"/>
    </source>
</evidence>